<keyword evidence="8" id="KW-0325">Glycoprotein</keyword>
<dbReference type="InterPro" id="IPR036318">
    <property type="entry name" value="FAD-bd_PCMH-like_sf"/>
</dbReference>
<sequence length="444" mass="49611">MMRIHIHPIFLSFALVTLTTILPPPAATSFSCPPPRPPPQPPNLTPEAFHRCLNRRPESSAGISFSTIYAPTINRTSFSSLLNSTAQNLRCLSPSIPKPFLIFTPLHESHVSPAVTCARDLRLDLRVRSGGHDYECLSYISLLSHRPPFVLLDLQHLRHVSVDVATRTAWVQSGATVGELYYHVAEASRGTLAFPAGLYGSVGIGGHITVFLGKRDELLRVMRRSFPELGLDESECAEMTWIESVVFTGGYPNGTKPEYLLTGKPAFVNAFKAKSDFPRGNVPVEGLEQLVDFHRQGFSLLTIWNPFGGVMASAGEEDTPYPHRKVQGMIQYVVSWSDAESLETEAKNMEFMRRVYGTMGRYIPSGGRAREAYVNYKDLDIGRSSTNCDDSNCSCPYLWGPKYYLSNFDRLIRVKAEVDPCNFFRFEQSIPVSMSSERQCLKLI</sequence>
<accession>A0A9N7N8N2</accession>
<evidence type="ECO:0000313" key="12">
    <source>
        <dbReference type="Proteomes" id="UP001153555"/>
    </source>
</evidence>
<dbReference type="Pfam" id="PF08031">
    <property type="entry name" value="BBE"/>
    <property type="match status" value="1"/>
</dbReference>
<feature type="chain" id="PRO_5040492641" evidence="9">
    <location>
        <begin position="30"/>
        <end position="444"/>
    </location>
</feature>
<proteinExistence type="inferred from homology"/>
<evidence type="ECO:0000256" key="3">
    <source>
        <dbReference type="ARBA" id="ARBA00005466"/>
    </source>
</evidence>
<evidence type="ECO:0000256" key="4">
    <source>
        <dbReference type="ARBA" id="ARBA00022589"/>
    </source>
</evidence>
<dbReference type="InterPro" id="IPR016169">
    <property type="entry name" value="FAD-bd_PCMH_sub2"/>
</dbReference>
<dbReference type="Gene3D" id="3.30.465.10">
    <property type="match status" value="1"/>
</dbReference>
<dbReference type="GO" id="GO:0071949">
    <property type="term" value="F:FAD binding"/>
    <property type="evidence" value="ECO:0007669"/>
    <property type="project" value="InterPro"/>
</dbReference>
<dbReference type="GO" id="GO:0016491">
    <property type="term" value="F:oxidoreductase activity"/>
    <property type="evidence" value="ECO:0007669"/>
    <property type="project" value="InterPro"/>
</dbReference>
<reference evidence="11" key="1">
    <citation type="submission" date="2019-12" db="EMBL/GenBank/DDBJ databases">
        <authorList>
            <person name="Scholes J."/>
        </authorList>
    </citation>
    <scope>NUCLEOTIDE SEQUENCE</scope>
</reference>
<comment type="similarity">
    <text evidence="3">Belongs to the oxygen-dependent FAD-linked oxidoreductase family.</text>
</comment>
<dbReference type="Gene3D" id="3.30.43.10">
    <property type="entry name" value="Uridine Diphospho-n-acetylenolpyruvylglucosamine Reductase, domain 2"/>
    <property type="match status" value="1"/>
</dbReference>
<comment type="pathway">
    <text evidence="2">Alkaloid biosynthesis.</text>
</comment>
<dbReference type="SUPFAM" id="SSF56176">
    <property type="entry name" value="FAD-binding/transporter-associated domain-like"/>
    <property type="match status" value="1"/>
</dbReference>
<evidence type="ECO:0000256" key="5">
    <source>
        <dbReference type="ARBA" id="ARBA00022630"/>
    </source>
</evidence>
<feature type="signal peptide" evidence="9">
    <location>
        <begin position="1"/>
        <end position="29"/>
    </location>
</feature>
<dbReference type="Proteomes" id="UP001153555">
    <property type="component" value="Unassembled WGS sequence"/>
</dbReference>
<feature type="domain" description="FAD-binding PCMH-type" evidence="10">
    <location>
        <begin position="95"/>
        <end position="287"/>
    </location>
</feature>
<evidence type="ECO:0000256" key="6">
    <source>
        <dbReference type="ARBA" id="ARBA00022729"/>
    </source>
</evidence>
<evidence type="ECO:0000256" key="8">
    <source>
        <dbReference type="ARBA" id="ARBA00023180"/>
    </source>
</evidence>
<comment type="caution">
    <text evidence="11">The sequence shown here is derived from an EMBL/GenBank/DDBJ whole genome shotgun (WGS) entry which is preliminary data.</text>
</comment>
<organism evidence="11 12">
    <name type="scientific">Striga hermonthica</name>
    <name type="common">Purple witchweed</name>
    <name type="synonym">Buchnera hermonthica</name>
    <dbReference type="NCBI Taxonomy" id="68872"/>
    <lineage>
        <taxon>Eukaryota</taxon>
        <taxon>Viridiplantae</taxon>
        <taxon>Streptophyta</taxon>
        <taxon>Embryophyta</taxon>
        <taxon>Tracheophyta</taxon>
        <taxon>Spermatophyta</taxon>
        <taxon>Magnoliopsida</taxon>
        <taxon>eudicotyledons</taxon>
        <taxon>Gunneridae</taxon>
        <taxon>Pentapetalae</taxon>
        <taxon>asterids</taxon>
        <taxon>lamiids</taxon>
        <taxon>Lamiales</taxon>
        <taxon>Orobanchaceae</taxon>
        <taxon>Buchnereae</taxon>
        <taxon>Striga</taxon>
    </lineage>
</organism>
<evidence type="ECO:0000256" key="1">
    <source>
        <dbReference type="ARBA" id="ARBA00001974"/>
    </source>
</evidence>
<dbReference type="OrthoDB" id="407275at2759"/>
<dbReference type="InterPro" id="IPR006094">
    <property type="entry name" value="Oxid_FAD_bind_N"/>
</dbReference>
<dbReference type="Pfam" id="PF01565">
    <property type="entry name" value="FAD_binding_4"/>
    <property type="match status" value="1"/>
</dbReference>
<dbReference type="AlphaFoldDB" id="A0A9N7N8N2"/>
<keyword evidence="7" id="KW-0274">FAD</keyword>
<keyword evidence="6 9" id="KW-0732">Signal</keyword>
<dbReference type="InterPro" id="IPR016166">
    <property type="entry name" value="FAD-bd_PCMH"/>
</dbReference>
<dbReference type="InterPro" id="IPR012951">
    <property type="entry name" value="BBE"/>
</dbReference>
<comment type="cofactor">
    <cofactor evidence="1">
        <name>FAD</name>
        <dbReference type="ChEBI" id="CHEBI:57692"/>
    </cofactor>
</comment>
<keyword evidence="5" id="KW-0285">Flavoprotein</keyword>
<dbReference type="PROSITE" id="PS51257">
    <property type="entry name" value="PROKAR_LIPOPROTEIN"/>
    <property type="match status" value="1"/>
</dbReference>
<name>A0A9N7N8N2_STRHE</name>
<dbReference type="PROSITE" id="PS51387">
    <property type="entry name" value="FAD_PCMH"/>
    <property type="match status" value="1"/>
</dbReference>
<dbReference type="PANTHER" id="PTHR32448">
    <property type="entry name" value="OS08G0158400 PROTEIN"/>
    <property type="match status" value="1"/>
</dbReference>
<keyword evidence="4" id="KW-0017">Alkaloid metabolism</keyword>
<evidence type="ECO:0000256" key="7">
    <source>
        <dbReference type="ARBA" id="ARBA00022827"/>
    </source>
</evidence>
<dbReference type="InterPro" id="IPR016167">
    <property type="entry name" value="FAD-bd_PCMH_sub1"/>
</dbReference>
<dbReference type="EMBL" id="CACSLK010026072">
    <property type="protein sequence ID" value="CAA0825394.1"/>
    <property type="molecule type" value="Genomic_DNA"/>
</dbReference>
<evidence type="ECO:0000259" key="10">
    <source>
        <dbReference type="PROSITE" id="PS51387"/>
    </source>
</evidence>
<protein>
    <submittedName>
        <fullName evidence="11">FAD-binding Berberine family protein</fullName>
    </submittedName>
</protein>
<evidence type="ECO:0000313" key="11">
    <source>
        <dbReference type="EMBL" id="CAA0825394.1"/>
    </source>
</evidence>
<gene>
    <name evidence="11" type="ORF">SHERM_22171</name>
</gene>
<evidence type="ECO:0000256" key="9">
    <source>
        <dbReference type="SAM" id="SignalP"/>
    </source>
</evidence>
<dbReference type="Gene3D" id="3.40.462.20">
    <property type="match status" value="1"/>
</dbReference>
<evidence type="ECO:0000256" key="2">
    <source>
        <dbReference type="ARBA" id="ARBA00004913"/>
    </source>
</evidence>
<keyword evidence="12" id="KW-1185">Reference proteome</keyword>